<evidence type="ECO:0000256" key="6">
    <source>
        <dbReference type="ARBA" id="ARBA00022786"/>
    </source>
</evidence>
<dbReference type="InterPro" id="IPR011989">
    <property type="entry name" value="ARM-like"/>
</dbReference>
<dbReference type="PANTHER" id="PTHR24202">
    <property type="entry name" value="E3 UBIQUITIN-PROTEIN LIGASE MIB2"/>
    <property type="match status" value="1"/>
</dbReference>
<evidence type="ECO:0000256" key="4">
    <source>
        <dbReference type="ARBA" id="ARBA00022737"/>
    </source>
</evidence>
<evidence type="ECO:0000256" key="8">
    <source>
        <dbReference type="SAM" id="MobiDB-lite"/>
    </source>
</evidence>
<proteinExistence type="predicted"/>
<dbReference type="InterPro" id="IPR040847">
    <property type="entry name" value="SH3_15"/>
</dbReference>
<keyword evidence="4" id="KW-0677">Repeat</keyword>
<keyword evidence="6" id="KW-0833">Ubl conjugation pathway</keyword>
<keyword evidence="7" id="KW-0862">Zinc</keyword>
<dbReference type="Pfam" id="PF07177">
    <property type="entry name" value="Neuralized"/>
    <property type="match status" value="1"/>
</dbReference>
<name>A0A8K0EJ24_BRALA</name>
<organism evidence="10 11">
    <name type="scientific">Branchiostoma lanceolatum</name>
    <name type="common">Common lancelet</name>
    <name type="synonym">Amphioxus lanceolatum</name>
    <dbReference type="NCBI Taxonomy" id="7740"/>
    <lineage>
        <taxon>Eukaryota</taxon>
        <taxon>Metazoa</taxon>
        <taxon>Chordata</taxon>
        <taxon>Cephalochordata</taxon>
        <taxon>Leptocardii</taxon>
        <taxon>Amphioxiformes</taxon>
        <taxon>Branchiostomatidae</taxon>
        <taxon>Branchiostoma</taxon>
    </lineage>
</organism>
<keyword evidence="2" id="KW-0808">Transferase</keyword>
<comment type="pathway">
    <text evidence="1">Protein modification; protein ubiquitination.</text>
</comment>
<feature type="domain" description="NHR" evidence="9">
    <location>
        <begin position="117"/>
        <end position="272"/>
    </location>
</feature>
<dbReference type="UniPathway" id="UPA00143"/>
<dbReference type="PROSITE" id="PS51065">
    <property type="entry name" value="NHR"/>
    <property type="match status" value="1"/>
</dbReference>
<dbReference type="GO" id="GO:0005737">
    <property type="term" value="C:cytoplasm"/>
    <property type="evidence" value="ECO:0007669"/>
    <property type="project" value="TreeGrafter"/>
</dbReference>
<evidence type="ECO:0000313" key="11">
    <source>
        <dbReference type="Proteomes" id="UP000838412"/>
    </source>
</evidence>
<gene>
    <name evidence="10" type="primary">NEURL1</name>
    <name evidence="10" type="ORF">BLAG_LOCUS11308</name>
</gene>
<keyword evidence="5" id="KW-0863">Zinc-finger</keyword>
<keyword evidence="3" id="KW-0479">Metal-binding</keyword>
<evidence type="ECO:0000256" key="5">
    <source>
        <dbReference type="ARBA" id="ARBA00022771"/>
    </source>
</evidence>
<feature type="region of interest" description="Disordered" evidence="8">
    <location>
        <begin position="1"/>
        <end position="23"/>
    </location>
</feature>
<dbReference type="PANTHER" id="PTHR24202:SF53">
    <property type="entry name" value="E3 UBIQUITIN-PROTEIN LIGASE MIB1"/>
    <property type="match status" value="1"/>
</dbReference>
<evidence type="ECO:0000256" key="7">
    <source>
        <dbReference type="ARBA" id="ARBA00022833"/>
    </source>
</evidence>
<keyword evidence="11" id="KW-1185">Reference proteome</keyword>
<protein>
    <submittedName>
        <fullName evidence="10">NEURL1 protein</fullName>
    </submittedName>
</protein>
<dbReference type="GO" id="GO:0016567">
    <property type="term" value="P:protein ubiquitination"/>
    <property type="evidence" value="ECO:0007669"/>
    <property type="project" value="UniProtKB-UniPathway"/>
</dbReference>
<dbReference type="InterPro" id="IPR043136">
    <property type="entry name" value="B30.2/SPRY_sf"/>
</dbReference>
<dbReference type="Gene3D" id="1.25.10.10">
    <property type="entry name" value="Leucine-rich Repeat Variant"/>
    <property type="match status" value="1"/>
</dbReference>
<sequence>MATPTWDMPADTKAQPMSGKTGATVNNADVKGDGNVVLQTGNDCTINLKIEYNTDPHPWGINYRTVGDNQATEQEKHGMKETQVGNLTASDETWEEKARKAVEILMGPKHSGGQEGMRRFHPTAHGTQVRIENNGTVARSEDSFNNSLCFSEMPIKVGEKVHLKVIDSRIFDEPLRFGFTNEDPKSLAVEGLQQISYPTLAQQPGFWVKPLPASQAHQGCVVTFTLAESGDVTFAVDGEDKGLFFNGVDTTKPLWAVLDVHGSTVAVQFVGEQAASEAFDKQIHEGDQVQVLVNDTETFRDMQSSHGGFASDMSKVKGEVGIALRIEKADVHVFFPSINKRWCITPAALGKVKMPDIRSTAIIGGDLVKIAVGRKKLKSIQKKHHLWKNDMEKIRLDEIGLVKGVLRDGEVAVRMAGKFSNTWIFHPKVLQKTGKQGVIMCDKGLHHWKRGVSKVCVKCGECTAEGDECSMKGKPLRSPGSCCGCKSQVAGCADCGVCRSCAGQGHDDIEMLDLFGSFFMQDLSKCLADEGPNEYGLKRGDVVKVSVDKDIFKRQQEENGLPWAKAMVKLIGVPGIIVAKLPRNDVVVYFQNEAISAYIFSGCLTKTSNEMVDEKGLYKKGDLVRVIKDEEQLKKLQDVTHGGYNDEMKKCLGKTGCVIKIEGRTVQVGFLFTRPWVFNPEAITEVSADELQKPIHQLQTGDCVKVAVSGKRFNVNQVGHGGPVDKVRQVMEKPGIVLYVDRDGDAFVLFQNGFSNVINPASLEKVNPDTCNYKDEDSSELKEGEWVKVDADKARIKKVQTETVPWDDGFYAAAGKVGCVENIDPSRKIVRVSINTGVFPMTCALVKRASLDDMQGHFTQSMIDSDFARGDLVKVNVTPEELKVLQVGHGGYIATFENLGDLVQGKPGSVCFIDCEGDVYVRFNTERMCLNPKVLSKVTTEEDTVRFNVGDLVHIESDLDKFKSLQTPGEHGGYQEEMAELCGKTGRLLRIVNDKKVVVKVQGRPWAFNPDLLRRLGGARADTSVWKSATICAPGKHDWSAGRCLVCVVCGECTHHGKLCPARRGPCSTPGSVVGCGNGNAGCDDCGACMSCAGDKEDGLDKVIKETIENTVRQEVFKRLQSPVDDTKTAVMKHRRGGYGEGDMEIVKMLVLLLNMSRTVDMMRKSKHSDSVAEVLYGLIHHIDMPVVQYNFAVLKQLGDHLANIGAAEALMKYANLMSLQASENDSNDAPNFSQLLYVAVNAYTKASLEFGHAVGRSGLLLMTVQELARRQEMEVSDRNQGLIGILVGILSHCARVPENMDYFRDIRAADLLKKHLKEEDMPLRVMTICCLARIVDAEDPDVAQLQADDMDFFMNIFSACVSDVKHETFLEKVTWVAVDLVRDLLALARNDGIKHAFVRKGVMEPLIHLVEGGDDMEKEYAMLCVQSFAMVDSIRETILSETRVEEVLRALLTQQDQIYAVLATARKTLKCLGK</sequence>
<dbReference type="OrthoDB" id="6078042at2759"/>
<dbReference type="GO" id="GO:0016740">
    <property type="term" value="F:transferase activity"/>
    <property type="evidence" value="ECO:0007669"/>
    <property type="project" value="UniProtKB-KW"/>
</dbReference>
<evidence type="ECO:0000313" key="10">
    <source>
        <dbReference type="EMBL" id="CAH1250661.1"/>
    </source>
</evidence>
<dbReference type="Pfam" id="PF18346">
    <property type="entry name" value="SH3_15"/>
    <property type="match status" value="5"/>
</dbReference>
<dbReference type="EMBL" id="OV696703">
    <property type="protein sequence ID" value="CAH1250661.1"/>
    <property type="molecule type" value="Genomic_DNA"/>
</dbReference>
<accession>A0A8K0EJ24</accession>
<dbReference type="Proteomes" id="UP000838412">
    <property type="component" value="Chromosome 18"/>
</dbReference>
<dbReference type="GO" id="GO:0008270">
    <property type="term" value="F:zinc ion binding"/>
    <property type="evidence" value="ECO:0007669"/>
    <property type="project" value="UniProtKB-KW"/>
</dbReference>
<dbReference type="Gene3D" id="2.60.120.920">
    <property type="match status" value="1"/>
</dbReference>
<reference evidence="10" key="1">
    <citation type="submission" date="2022-01" db="EMBL/GenBank/DDBJ databases">
        <authorList>
            <person name="Braso-Vives M."/>
        </authorList>
    </citation>
    <scope>NUCLEOTIDE SEQUENCE</scope>
</reference>
<dbReference type="InterPro" id="IPR006573">
    <property type="entry name" value="NHR_dom"/>
</dbReference>
<evidence type="ECO:0000256" key="3">
    <source>
        <dbReference type="ARBA" id="ARBA00022723"/>
    </source>
</evidence>
<dbReference type="SMART" id="SM00588">
    <property type="entry name" value="NEUZ"/>
    <property type="match status" value="1"/>
</dbReference>
<dbReference type="FunFam" id="2.60.120.920:FF:000005">
    <property type="entry name" value="Putative E3 ubiquitin-protein ligase NEURL1B"/>
    <property type="match status" value="1"/>
</dbReference>
<evidence type="ECO:0000256" key="1">
    <source>
        <dbReference type="ARBA" id="ARBA00004906"/>
    </source>
</evidence>
<dbReference type="SUPFAM" id="SSF48371">
    <property type="entry name" value="ARM repeat"/>
    <property type="match status" value="1"/>
</dbReference>
<dbReference type="InterPro" id="IPR016024">
    <property type="entry name" value="ARM-type_fold"/>
</dbReference>
<evidence type="ECO:0000256" key="2">
    <source>
        <dbReference type="ARBA" id="ARBA00022679"/>
    </source>
</evidence>
<evidence type="ECO:0000259" key="9">
    <source>
        <dbReference type="PROSITE" id="PS51065"/>
    </source>
</evidence>